<reference evidence="2" key="1">
    <citation type="submission" date="2019-03" db="EMBL/GenBank/DDBJ databases">
        <title>Single cell metagenomics reveals metabolic interactions within the superorganism composed of flagellate Streblomastix strix and complex community of Bacteroidetes bacteria on its surface.</title>
        <authorList>
            <person name="Treitli S.C."/>
            <person name="Kolisko M."/>
            <person name="Husnik F."/>
            <person name="Keeling P."/>
            <person name="Hampl V."/>
        </authorList>
    </citation>
    <scope>NUCLEOTIDE SEQUENCE</scope>
    <source>
        <strain evidence="2">STM</strain>
    </source>
</reference>
<protein>
    <recommendedName>
        <fullName evidence="1">ISXO2-like transposase domain-containing protein</fullName>
    </recommendedName>
</protein>
<comment type="caution">
    <text evidence="2">The sequence shown here is derived from an EMBL/GenBank/DDBJ whole genome shotgun (WGS) entry which is preliminary data.</text>
</comment>
<name>A0A5J4SSQ7_9ZZZZ</name>
<evidence type="ECO:0000313" key="2">
    <source>
        <dbReference type="EMBL" id="KAA6349219.1"/>
    </source>
</evidence>
<proteinExistence type="predicted"/>
<dbReference type="AlphaFoldDB" id="A0A5J4SSQ7"/>
<accession>A0A5J4SSQ7</accession>
<feature type="domain" description="ISXO2-like transposase" evidence="1">
    <location>
        <begin position="125"/>
        <end position="284"/>
    </location>
</feature>
<organism evidence="2">
    <name type="scientific">termite gut metagenome</name>
    <dbReference type="NCBI Taxonomy" id="433724"/>
    <lineage>
        <taxon>unclassified sequences</taxon>
        <taxon>metagenomes</taxon>
        <taxon>organismal metagenomes</taxon>
    </lineage>
</organism>
<dbReference type="NCBIfam" id="NF033547">
    <property type="entry name" value="transpos_IS1595"/>
    <property type="match status" value="1"/>
</dbReference>
<dbReference type="SMART" id="SM01126">
    <property type="entry name" value="DDE_Tnp_IS1595"/>
    <property type="match status" value="1"/>
</dbReference>
<gene>
    <name evidence="2" type="ORF">EZS27_003330</name>
</gene>
<evidence type="ECO:0000259" key="1">
    <source>
        <dbReference type="SMART" id="SM01126"/>
    </source>
</evidence>
<dbReference type="EMBL" id="SNRY01000051">
    <property type="protein sequence ID" value="KAA6349219.1"/>
    <property type="molecule type" value="Genomic_DNA"/>
</dbReference>
<sequence>MNLLNFVSEFPDESSCRNKFKEYRERVGVVCPVCGYKDHYWKGDKACYECKHCGKRQSLRANTVMHGSHLPFRYWFIAIHLLTSTKKSFSAAELQRQLGHKRYEPIWLMLHKLRGIMGKRDELYDLTEVVELDEGFFTTEIQDEEKEKPLKRGRGSQSKSKVMVMAESIPLEGETTKKGKPRKVGHLKMFVIDDLKSTTIDNVVIENISTDAIIDSDKSTSYTHLKNLVGEHRPKVIPKEEVGKALPWVHIAISNAKRLLLDIHHDIKGEYLQNYLSEFCYKFNRRYFGENLFDRLMVASVTYKNRFRCNCG</sequence>
<dbReference type="Pfam" id="PF12762">
    <property type="entry name" value="DDE_Tnp_IS1595"/>
    <property type="match status" value="1"/>
</dbReference>
<dbReference type="InterPro" id="IPR024445">
    <property type="entry name" value="Tnp_ISXO2-like"/>
</dbReference>